<dbReference type="PANTHER" id="PTHR43818:SF11">
    <property type="entry name" value="BCDNA.GH03377"/>
    <property type="match status" value="1"/>
</dbReference>
<dbReference type="Pfam" id="PF02894">
    <property type="entry name" value="GFO_IDH_MocA_C"/>
    <property type="match status" value="1"/>
</dbReference>
<evidence type="ECO:0000313" key="5">
    <source>
        <dbReference type="EMBL" id="RKN82142.1"/>
    </source>
</evidence>
<feature type="domain" description="Gfo/Idh/MocA-like oxidoreductase N-terminal" evidence="3">
    <location>
        <begin position="67"/>
        <end position="185"/>
    </location>
</feature>
<accession>A0A3B0C8C4</accession>
<keyword evidence="2" id="KW-0560">Oxidoreductase</keyword>
<dbReference type="EMBL" id="RBAH01000012">
    <property type="protein sequence ID" value="RKN82142.1"/>
    <property type="molecule type" value="Genomic_DNA"/>
</dbReference>
<name>A0A3B0C8C4_9BACL</name>
<feature type="domain" description="Gfo/Idh/MocA-like oxidoreductase C-terminal" evidence="4">
    <location>
        <begin position="201"/>
        <end position="445"/>
    </location>
</feature>
<dbReference type="InterPro" id="IPR004104">
    <property type="entry name" value="Gfo/Idh/MocA-like_OxRdtase_C"/>
</dbReference>
<gene>
    <name evidence="5" type="ORF">D7M11_17455</name>
</gene>
<dbReference type="PANTHER" id="PTHR43818">
    <property type="entry name" value="BCDNA.GH03377"/>
    <property type="match status" value="1"/>
</dbReference>
<comment type="caution">
    <text evidence="5">The sequence shown here is derived from an EMBL/GenBank/DDBJ whole genome shotgun (WGS) entry which is preliminary data.</text>
</comment>
<dbReference type="SUPFAM" id="SSF55347">
    <property type="entry name" value="Glyceraldehyde-3-phosphate dehydrogenase-like, C-terminal domain"/>
    <property type="match status" value="1"/>
</dbReference>
<proteinExistence type="inferred from homology"/>
<dbReference type="AlphaFoldDB" id="A0A3B0C8C4"/>
<dbReference type="InterPro" id="IPR036291">
    <property type="entry name" value="NAD(P)-bd_dom_sf"/>
</dbReference>
<keyword evidence="6" id="KW-1185">Reference proteome</keyword>
<sequence length="459" mass="50459">MQAESPDEEVSRNVSINSISLYRKRQTFCIRLHVGTREEQHDPSASAKEGTPLTHAAEAMTTGKKMGIGILGTGKRGIYFGGEYFGRHPDCELVGLCDIVPQNLAFAKEKLGDIPATDSLETFLQLPGLDAVVICSNDHAHAEHAVASLKAGKHVYLEKPMAQSIEDCDRMAQAGLEAKRVFMVGLELRYCSLMEDMKRIISSGEIGDIKLGSVIDNVSVGGDYYYHGPRRRKDYVKSLILEKGTHSLDLTNWLIDSSPVKVYCSSGLDVFGGSAPSDKRCRTCDEAASCAYYVDNRRGLEMDYGGVRLKDDLCVYAEEIDTHDNGLVLIDYDNGARVSYMECHFTPEYTREFTFVGTKGKIIGFYNNQQDFKITVMKRHTKEVQTYHSEKRSGGHGGGDQAIVDTFVELIQKGEPSMSGIWGARDSAAIAIAAAESAETGLPVHIARNEDLIKSGASR</sequence>
<comment type="similarity">
    <text evidence="1">Belongs to the Gfo/Idh/MocA family.</text>
</comment>
<dbReference type="Gene3D" id="3.30.360.10">
    <property type="entry name" value="Dihydrodipicolinate Reductase, domain 2"/>
    <property type="match status" value="1"/>
</dbReference>
<evidence type="ECO:0000313" key="6">
    <source>
        <dbReference type="Proteomes" id="UP000282311"/>
    </source>
</evidence>
<protein>
    <submittedName>
        <fullName evidence="5">Gfo/Idh/MocA family oxidoreductase</fullName>
    </submittedName>
</protein>
<evidence type="ECO:0000256" key="1">
    <source>
        <dbReference type="ARBA" id="ARBA00010928"/>
    </source>
</evidence>
<dbReference type="Gene3D" id="3.40.50.720">
    <property type="entry name" value="NAD(P)-binding Rossmann-like Domain"/>
    <property type="match status" value="1"/>
</dbReference>
<organism evidence="5 6">
    <name type="scientific">Paenibacillus ginsengarvi</name>
    <dbReference type="NCBI Taxonomy" id="400777"/>
    <lineage>
        <taxon>Bacteria</taxon>
        <taxon>Bacillati</taxon>
        <taxon>Bacillota</taxon>
        <taxon>Bacilli</taxon>
        <taxon>Bacillales</taxon>
        <taxon>Paenibacillaceae</taxon>
        <taxon>Paenibacillus</taxon>
    </lineage>
</organism>
<evidence type="ECO:0000256" key="2">
    <source>
        <dbReference type="ARBA" id="ARBA00023002"/>
    </source>
</evidence>
<dbReference type="Proteomes" id="UP000282311">
    <property type="component" value="Unassembled WGS sequence"/>
</dbReference>
<dbReference type="GO" id="GO:0016491">
    <property type="term" value="F:oxidoreductase activity"/>
    <property type="evidence" value="ECO:0007669"/>
    <property type="project" value="UniProtKB-KW"/>
</dbReference>
<evidence type="ECO:0000259" key="4">
    <source>
        <dbReference type="Pfam" id="PF02894"/>
    </source>
</evidence>
<evidence type="ECO:0000259" key="3">
    <source>
        <dbReference type="Pfam" id="PF01408"/>
    </source>
</evidence>
<dbReference type="Pfam" id="PF01408">
    <property type="entry name" value="GFO_IDH_MocA"/>
    <property type="match status" value="1"/>
</dbReference>
<dbReference type="GO" id="GO:0000166">
    <property type="term" value="F:nucleotide binding"/>
    <property type="evidence" value="ECO:0007669"/>
    <property type="project" value="InterPro"/>
</dbReference>
<reference evidence="5 6" key="1">
    <citation type="journal article" date="2007" name="Int. J. Syst. Evol. Microbiol.">
        <title>Paenibacillus ginsengarvi sp. nov., isolated from soil from ginseng cultivation.</title>
        <authorList>
            <person name="Yoon M.H."/>
            <person name="Ten L.N."/>
            <person name="Im W.T."/>
        </authorList>
    </citation>
    <scope>NUCLEOTIDE SEQUENCE [LARGE SCALE GENOMIC DNA]</scope>
    <source>
        <strain evidence="5 6">KCTC 13059</strain>
    </source>
</reference>
<dbReference type="SUPFAM" id="SSF51735">
    <property type="entry name" value="NAD(P)-binding Rossmann-fold domains"/>
    <property type="match status" value="1"/>
</dbReference>
<dbReference type="InterPro" id="IPR000683">
    <property type="entry name" value="Gfo/Idh/MocA-like_OxRdtase_N"/>
</dbReference>
<dbReference type="InterPro" id="IPR050463">
    <property type="entry name" value="Gfo/Idh/MocA_oxidrdct_glycsds"/>
</dbReference>